<comment type="caution">
    <text evidence="1">The sequence shown here is derived from an EMBL/GenBank/DDBJ whole genome shotgun (WGS) entry which is preliminary data.</text>
</comment>
<dbReference type="AlphaFoldDB" id="A0AB73FBV7"/>
<gene>
    <name evidence="1" type="ORF">APD06_04370</name>
</gene>
<dbReference type="Proteomes" id="UP000051322">
    <property type="component" value="Unassembled WGS sequence"/>
</dbReference>
<protein>
    <submittedName>
        <fullName evidence="1">Uncharacterized protein</fullName>
    </submittedName>
</protein>
<reference evidence="1 2" key="1">
    <citation type="submission" date="2015-10" db="EMBL/GenBank/DDBJ databases">
        <title>The utility of whole genome sequencing in characterizing Acinetobacter epidemiology and analyzing hospital outbreaks.</title>
        <authorList>
            <person name="Ozer E.A."/>
            <person name="Fitzpatrick M.A."/>
            <person name="Hauser A.R."/>
        </authorList>
    </citation>
    <scope>NUCLEOTIDE SEQUENCE [LARGE SCALE GENOMIC DNA]</scope>
    <source>
        <strain evidence="1 2">ABBL059</strain>
    </source>
</reference>
<evidence type="ECO:0000313" key="2">
    <source>
        <dbReference type="Proteomes" id="UP000051322"/>
    </source>
</evidence>
<name>A0AB73FBV7_ACIBA</name>
<dbReference type="EMBL" id="LLFE01000126">
    <property type="protein sequence ID" value="KQD14602.1"/>
    <property type="molecule type" value="Genomic_DNA"/>
</dbReference>
<proteinExistence type="predicted"/>
<organism evidence="1 2">
    <name type="scientific">Acinetobacter baumannii</name>
    <dbReference type="NCBI Taxonomy" id="470"/>
    <lineage>
        <taxon>Bacteria</taxon>
        <taxon>Pseudomonadati</taxon>
        <taxon>Pseudomonadota</taxon>
        <taxon>Gammaproteobacteria</taxon>
        <taxon>Moraxellales</taxon>
        <taxon>Moraxellaceae</taxon>
        <taxon>Acinetobacter</taxon>
        <taxon>Acinetobacter calcoaceticus/baumannii complex</taxon>
    </lineage>
</organism>
<accession>A0AB73FBV7</accession>
<evidence type="ECO:0000313" key="1">
    <source>
        <dbReference type="EMBL" id="KQD14602.1"/>
    </source>
</evidence>
<sequence>MIESNFQIRIGIEIKSTDKKTFFKVSSRIWFICSGVTELEVSVLSHLIGGVETVGGGGTGFGLGLWQG</sequence>
<dbReference type="RefSeq" id="WP_004841822.1">
    <property type="nucleotide sequence ID" value="NZ_BKDC01000054.1"/>
</dbReference>